<dbReference type="PANTHER" id="PTHR40661:SF3">
    <property type="entry name" value="FELS-1 PROPHAGE TRANSCRIPTIONAL REGULATOR"/>
    <property type="match status" value="1"/>
</dbReference>
<feature type="domain" description="HTH cro/C1-type" evidence="4">
    <location>
        <begin position="21"/>
        <end position="75"/>
    </location>
</feature>
<dbReference type="Proteomes" id="UP000326554">
    <property type="component" value="Unassembled WGS sequence"/>
</dbReference>
<name>A0A5J5GRF3_9RHOB</name>
<dbReference type="SUPFAM" id="SSF47413">
    <property type="entry name" value="lambda repressor-like DNA-binding domains"/>
    <property type="match status" value="1"/>
</dbReference>
<keyword evidence="6" id="KW-1185">Reference proteome</keyword>
<dbReference type="CDD" id="cd00093">
    <property type="entry name" value="HTH_XRE"/>
    <property type="match status" value="1"/>
</dbReference>
<evidence type="ECO:0000256" key="2">
    <source>
        <dbReference type="ARBA" id="ARBA00023125"/>
    </source>
</evidence>
<evidence type="ECO:0000256" key="1">
    <source>
        <dbReference type="ARBA" id="ARBA00023015"/>
    </source>
</evidence>
<dbReference type="SMART" id="SM00530">
    <property type="entry name" value="HTH_XRE"/>
    <property type="match status" value="1"/>
</dbReference>
<dbReference type="PROSITE" id="PS50943">
    <property type="entry name" value="HTH_CROC1"/>
    <property type="match status" value="1"/>
</dbReference>
<reference evidence="5 6" key="1">
    <citation type="submission" date="2019-09" db="EMBL/GenBank/DDBJ databases">
        <authorList>
            <person name="Park J.-S."/>
            <person name="Choi H.-J."/>
        </authorList>
    </citation>
    <scope>NUCLEOTIDE SEQUENCE [LARGE SCALE GENOMIC DNA]</scope>
    <source>
        <strain evidence="5 6">176SS1-4</strain>
    </source>
</reference>
<sequence length="131" mass="14379">MAADTKDGWFSDESATFGDRLAAAREAAGMSQKDLAKRVGVKLSTLTRWEDDQAEPRANRLSMLSGLLGVSLRWLLTGQGEGLSGPDAEEIPQDGLEILAELRLLRTESERLCERMGVLEKRLKRHLQGGA</sequence>
<keyword evidence="1" id="KW-0805">Transcription regulation</keyword>
<evidence type="ECO:0000313" key="5">
    <source>
        <dbReference type="EMBL" id="KAA9010685.1"/>
    </source>
</evidence>
<evidence type="ECO:0000256" key="3">
    <source>
        <dbReference type="ARBA" id="ARBA00023163"/>
    </source>
</evidence>
<comment type="caution">
    <text evidence="5">The sequence shown here is derived from an EMBL/GenBank/DDBJ whole genome shotgun (WGS) entry which is preliminary data.</text>
</comment>
<dbReference type="PANTHER" id="PTHR40661">
    <property type="match status" value="1"/>
</dbReference>
<dbReference type="InterPro" id="IPR001387">
    <property type="entry name" value="Cro/C1-type_HTH"/>
</dbReference>
<dbReference type="EMBL" id="VYQE01000001">
    <property type="protein sequence ID" value="KAA9010685.1"/>
    <property type="molecule type" value="Genomic_DNA"/>
</dbReference>
<dbReference type="RefSeq" id="WP_150444168.1">
    <property type="nucleotide sequence ID" value="NZ_VYQE01000001.1"/>
</dbReference>
<dbReference type="Pfam" id="PF01381">
    <property type="entry name" value="HTH_3"/>
    <property type="match status" value="1"/>
</dbReference>
<protein>
    <submittedName>
        <fullName evidence="5">Helix-turn-helix transcriptional regulator</fullName>
    </submittedName>
</protein>
<dbReference type="GO" id="GO:0003677">
    <property type="term" value="F:DNA binding"/>
    <property type="evidence" value="ECO:0007669"/>
    <property type="project" value="UniProtKB-KW"/>
</dbReference>
<organism evidence="5 6">
    <name type="scientific">Histidinibacterium aquaticum</name>
    <dbReference type="NCBI Taxonomy" id="2613962"/>
    <lineage>
        <taxon>Bacteria</taxon>
        <taxon>Pseudomonadati</taxon>
        <taxon>Pseudomonadota</taxon>
        <taxon>Alphaproteobacteria</taxon>
        <taxon>Rhodobacterales</taxon>
        <taxon>Paracoccaceae</taxon>
        <taxon>Histidinibacterium</taxon>
    </lineage>
</organism>
<keyword evidence="3" id="KW-0804">Transcription</keyword>
<evidence type="ECO:0000313" key="6">
    <source>
        <dbReference type="Proteomes" id="UP000326554"/>
    </source>
</evidence>
<keyword evidence="2" id="KW-0238">DNA-binding</keyword>
<dbReference type="InterPro" id="IPR010982">
    <property type="entry name" value="Lambda_DNA-bd_dom_sf"/>
</dbReference>
<proteinExistence type="predicted"/>
<accession>A0A5J5GRF3</accession>
<gene>
    <name evidence="5" type="ORF">F3S47_01060</name>
</gene>
<evidence type="ECO:0000259" key="4">
    <source>
        <dbReference type="PROSITE" id="PS50943"/>
    </source>
</evidence>
<dbReference type="Gene3D" id="1.10.260.40">
    <property type="entry name" value="lambda repressor-like DNA-binding domains"/>
    <property type="match status" value="1"/>
</dbReference>
<dbReference type="AlphaFoldDB" id="A0A5J5GRF3"/>